<protein>
    <submittedName>
        <fullName evidence="2">Uncharacterized protein</fullName>
    </submittedName>
</protein>
<keyword evidence="3" id="KW-1185">Reference proteome</keyword>
<dbReference type="EMBL" id="CM000951">
    <property type="protein sequence ID" value="EFH28516.1"/>
    <property type="molecule type" value="Genomic_DNA"/>
</dbReference>
<proteinExistence type="predicted"/>
<feature type="coiled-coil region" evidence="1">
    <location>
        <begin position="180"/>
        <end position="210"/>
    </location>
</feature>
<reference evidence="2" key="1">
    <citation type="submission" date="2009-10" db="EMBL/GenBank/DDBJ databases">
        <title>The genome sequence of Streptomyces sviceus strain ATCC 29083.</title>
        <authorList>
            <consortium name="The Broad Institute Genome Sequencing Platform"/>
            <consortium name="Broad Institute Microbial Sequencing Center"/>
            <person name="Fischbach M."/>
            <person name="Godfrey P."/>
            <person name="Ward D."/>
            <person name="Young S."/>
            <person name="Zeng Q."/>
            <person name="Koehrsen M."/>
            <person name="Alvarado L."/>
            <person name="Berlin A.M."/>
            <person name="Bochicchio J."/>
            <person name="Borenstein D."/>
            <person name="Chapman S.B."/>
            <person name="Chen Z."/>
            <person name="Engels R."/>
            <person name="Freedman E."/>
            <person name="Gellesch M."/>
            <person name="Goldberg J."/>
            <person name="Griggs A."/>
            <person name="Gujja S."/>
            <person name="Heilman E.R."/>
            <person name="Heiman D.I."/>
            <person name="Hepburn T.A."/>
            <person name="Howarth C."/>
            <person name="Jen D."/>
            <person name="Larson L."/>
            <person name="Lewis B."/>
            <person name="Mehta T."/>
            <person name="Park D."/>
            <person name="Pearson M."/>
            <person name="Richards J."/>
            <person name="Roberts A."/>
            <person name="Saif S."/>
            <person name="Shea T.D."/>
            <person name="Shenoy N."/>
            <person name="Sisk P."/>
            <person name="Stolte C."/>
            <person name="Sykes S.N."/>
            <person name="Thomson T."/>
            <person name="Walk T."/>
            <person name="White J."/>
            <person name="Yandava C."/>
            <person name="Straight P."/>
            <person name="Clardy J."/>
            <person name="Hung D."/>
            <person name="Kolter R."/>
            <person name="Mekalanos J."/>
            <person name="Walker S."/>
            <person name="Walsh C.T."/>
            <person name="Wieland-Brown L.C."/>
            <person name="Haas B."/>
            <person name="Nusbaum C."/>
            <person name="Birren B."/>
        </authorList>
    </citation>
    <scope>NUCLEOTIDE SEQUENCE [LARGE SCALE GENOMIC DNA]</scope>
    <source>
        <strain evidence="2">ATCC 29083</strain>
    </source>
</reference>
<keyword evidence="1" id="KW-0175">Coiled coil</keyword>
<sequence length="230" mass="25642">MTVPTDPMWPVEMAKRLFDQELGKARETINELARTAVKKSFETEAVIAAGPAKAEALGVFTAVNAAKLEFNLWDPGKKIQEAYDNLLRDRKLKKEGAEYRSADLAPEALLGRIRSTEGIVAGLKRQVTAAAETRMSDIRQDAARRQRILGVIRRAVVRIAALERQATRATEGAAKRAADTRALQAQANKLQNQERNLRQALRQLSLALRGANPDMRNFETKLLEIRRSLT</sequence>
<dbReference type="HOGENOM" id="CLU_1204275_0_0_11"/>
<evidence type="ECO:0000256" key="1">
    <source>
        <dbReference type="SAM" id="Coils"/>
    </source>
</evidence>
<evidence type="ECO:0000313" key="3">
    <source>
        <dbReference type="Proteomes" id="UP000002785"/>
    </source>
</evidence>
<dbReference type="AlphaFoldDB" id="D6XCP8"/>
<name>D6XCP8_STRX2</name>
<dbReference type="Proteomes" id="UP000002785">
    <property type="component" value="Chromosome"/>
</dbReference>
<accession>D6XCP8</accession>
<evidence type="ECO:0000313" key="2">
    <source>
        <dbReference type="EMBL" id="EFH28516.1"/>
    </source>
</evidence>
<organism evidence="2 3">
    <name type="scientific">Streptomyces sviceus (strain ATCC 29083 / DSM 924 / JCM 4929 / NBRC 13980 / NCIMB 11184 / NRRL 5439 / UC 5370)</name>
    <dbReference type="NCBI Taxonomy" id="463191"/>
    <lineage>
        <taxon>Bacteria</taxon>
        <taxon>Bacillati</taxon>
        <taxon>Actinomycetota</taxon>
        <taxon>Actinomycetes</taxon>
        <taxon>Kitasatosporales</taxon>
        <taxon>Streptomycetaceae</taxon>
        <taxon>Streptomyces</taxon>
    </lineage>
</organism>
<dbReference type="RefSeq" id="WP_007380997.1">
    <property type="nucleotide sequence ID" value="NZ_CM000951.1"/>
</dbReference>
<gene>
    <name evidence="2" type="ORF">SSEG_10751</name>
</gene>